<evidence type="ECO:0000256" key="7">
    <source>
        <dbReference type="ARBA" id="ARBA00032535"/>
    </source>
</evidence>
<evidence type="ECO:0000256" key="4">
    <source>
        <dbReference type="ARBA" id="ARBA00022723"/>
    </source>
</evidence>
<dbReference type="EMBL" id="LPNN01000008">
    <property type="protein sequence ID" value="OEJ83668.1"/>
    <property type="molecule type" value="Genomic_DNA"/>
</dbReference>
<evidence type="ECO:0000256" key="5">
    <source>
        <dbReference type="ARBA" id="ARBA00022801"/>
    </source>
</evidence>
<dbReference type="EC" id="3.6.1.1" evidence="3"/>
<dbReference type="GO" id="GO:0000287">
    <property type="term" value="F:magnesium ion binding"/>
    <property type="evidence" value="ECO:0007669"/>
    <property type="project" value="InterPro"/>
</dbReference>
<dbReference type="Gene3D" id="3.90.80.10">
    <property type="entry name" value="Inorganic pyrophosphatase"/>
    <property type="match status" value="1"/>
</dbReference>
<evidence type="ECO:0000313" key="8">
    <source>
        <dbReference type="EMBL" id="OEJ83668.1"/>
    </source>
</evidence>
<dbReference type="GO" id="GO:0004427">
    <property type="term" value="F:inorganic diphosphate phosphatase activity"/>
    <property type="evidence" value="ECO:0007669"/>
    <property type="project" value="UniProtKB-EC"/>
</dbReference>
<sequence length="291" mass="33804">MFKANFKLLNKAILGSKYTPEYKIYYKNPVTSELGSFFHDIPLKSEKDNDLYNMVVEIPQHTNPKYEVSKTDILNPIIQDTKKGKMRFINNLFPHKGYIATYGSIPQTWEDPAMEGDNDPLDVLDISTGRKLETGDIQQVKILGSLGLIDDGEIDWKIISISNQSSDFGKVNSLDDVDKIYPGLLKSIRFWFENYKVNNEQKNQFLHDGRFLNKEETLSIIKECHLSWKKLMSKSEVEMNIKDPVIFTEKNVSSNFKKDLKQKLKDFKSKKQTEELAEEDIEGYDGKWYFK</sequence>
<evidence type="ECO:0000256" key="6">
    <source>
        <dbReference type="ARBA" id="ARBA00022842"/>
    </source>
</evidence>
<reference evidence="9" key="1">
    <citation type="journal article" date="2016" name="Genome Announc.">
        <title>Genome sequences of three species of Hanseniaspora isolated from spontaneous wine fermentations.</title>
        <authorList>
            <person name="Sternes P.R."/>
            <person name="Lee D."/>
            <person name="Kutyna D.R."/>
            <person name="Borneman A.R."/>
        </authorList>
    </citation>
    <scope>NUCLEOTIDE SEQUENCE [LARGE SCALE GENOMIC DNA]</scope>
    <source>
        <strain evidence="9">AWRI3580</strain>
    </source>
</reference>
<evidence type="ECO:0000256" key="1">
    <source>
        <dbReference type="ARBA" id="ARBA00001946"/>
    </source>
</evidence>
<evidence type="ECO:0000256" key="3">
    <source>
        <dbReference type="ARBA" id="ARBA00012146"/>
    </source>
</evidence>
<gene>
    <name evidence="8" type="ORF">AWRI3580_g3610</name>
</gene>
<comment type="similarity">
    <text evidence="2">Belongs to the PPase family.</text>
</comment>
<keyword evidence="4" id="KW-0479">Metal-binding</keyword>
<proteinExistence type="inferred from homology"/>
<keyword evidence="9" id="KW-1185">Reference proteome</keyword>
<comment type="caution">
    <text evidence="8">The sequence shown here is derived from an EMBL/GenBank/DDBJ whole genome shotgun (WGS) entry which is preliminary data.</text>
</comment>
<name>A0A1E5R9V0_HANUV</name>
<dbReference type="InterPro" id="IPR036649">
    <property type="entry name" value="Pyrophosphatase_sf"/>
</dbReference>
<dbReference type="PROSITE" id="PS00387">
    <property type="entry name" value="PPASE"/>
    <property type="match status" value="1"/>
</dbReference>
<comment type="cofactor">
    <cofactor evidence="1">
        <name>Mg(2+)</name>
        <dbReference type="ChEBI" id="CHEBI:18420"/>
    </cofactor>
</comment>
<dbReference type="STRING" id="29833.A0A1E5R9V0"/>
<dbReference type="AlphaFoldDB" id="A0A1E5R9V0"/>
<dbReference type="PANTHER" id="PTHR10286">
    <property type="entry name" value="INORGANIC PYROPHOSPHATASE"/>
    <property type="match status" value="1"/>
</dbReference>
<dbReference type="SUPFAM" id="SSF50324">
    <property type="entry name" value="Inorganic pyrophosphatase"/>
    <property type="match status" value="1"/>
</dbReference>
<dbReference type="Proteomes" id="UP000095358">
    <property type="component" value="Unassembled WGS sequence"/>
</dbReference>
<dbReference type="VEuPathDB" id="FungiDB:AWRI3580_g3610"/>
<organism evidence="8 9">
    <name type="scientific">Hanseniaspora uvarum</name>
    <name type="common">Yeast</name>
    <name type="synonym">Kloeckera apiculata</name>
    <dbReference type="NCBI Taxonomy" id="29833"/>
    <lineage>
        <taxon>Eukaryota</taxon>
        <taxon>Fungi</taxon>
        <taxon>Dikarya</taxon>
        <taxon>Ascomycota</taxon>
        <taxon>Saccharomycotina</taxon>
        <taxon>Saccharomycetes</taxon>
        <taxon>Saccharomycodales</taxon>
        <taxon>Saccharomycodaceae</taxon>
        <taxon>Hanseniaspora</taxon>
    </lineage>
</organism>
<accession>A0A1E5R9V0</accession>
<dbReference type="InterPro" id="IPR008162">
    <property type="entry name" value="Pyrophosphatase"/>
</dbReference>
<dbReference type="OrthoDB" id="1608002at2759"/>
<dbReference type="GO" id="GO:0005737">
    <property type="term" value="C:cytoplasm"/>
    <property type="evidence" value="ECO:0007669"/>
    <property type="project" value="InterPro"/>
</dbReference>
<dbReference type="CDD" id="cd00412">
    <property type="entry name" value="pyrophosphatase"/>
    <property type="match status" value="1"/>
</dbReference>
<protein>
    <recommendedName>
        <fullName evidence="3">inorganic diphosphatase</fullName>
        <ecNumber evidence="3">3.6.1.1</ecNumber>
    </recommendedName>
    <alternativeName>
        <fullName evidence="7">Pyrophosphate phospho-hydrolase</fullName>
    </alternativeName>
</protein>
<evidence type="ECO:0000313" key="9">
    <source>
        <dbReference type="Proteomes" id="UP000095358"/>
    </source>
</evidence>
<keyword evidence="5" id="KW-0378">Hydrolase</keyword>
<dbReference type="GO" id="GO:0006796">
    <property type="term" value="P:phosphate-containing compound metabolic process"/>
    <property type="evidence" value="ECO:0007669"/>
    <property type="project" value="InterPro"/>
</dbReference>
<keyword evidence="6" id="KW-0460">Magnesium</keyword>
<evidence type="ECO:0000256" key="2">
    <source>
        <dbReference type="ARBA" id="ARBA00006220"/>
    </source>
</evidence>
<dbReference type="Pfam" id="PF00719">
    <property type="entry name" value="Pyrophosphatase"/>
    <property type="match status" value="1"/>
</dbReference>